<feature type="region of interest" description="Disordered" evidence="1">
    <location>
        <begin position="95"/>
        <end position="123"/>
    </location>
</feature>
<reference evidence="2" key="1">
    <citation type="journal article" date="2009" name="PLoS Genet.">
        <title>Sequencing, mapping, and analysis of 27,455 maize full-length cDNAs.</title>
        <authorList>
            <person name="Soderlund C."/>
            <person name="Descour A."/>
            <person name="Kudrna D."/>
            <person name="Bomhoff M."/>
            <person name="Boyd L."/>
            <person name="Currie J."/>
            <person name="Angelova A."/>
            <person name="Collura K."/>
            <person name="Wissotski M."/>
            <person name="Ashley E."/>
            <person name="Morrow D."/>
            <person name="Fernandes J."/>
            <person name="Walbot V."/>
            <person name="Yu Y."/>
        </authorList>
    </citation>
    <scope>NUCLEOTIDE SEQUENCE</scope>
    <source>
        <strain evidence="2">B73</strain>
    </source>
</reference>
<feature type="region of interest" description="Disordered" evidence="1">
    <location>
        <begin position="152"/>
        <end position="174"/>
    </location>
</feature>
<evidence type="ECO:0000313" key="2">
    <source>
        <dbReference type="EMBL" id="ACN27178.1"/>
    </source>
</evidence>
<dbReference type="EMBL" id="BT062481">
    <property type="protein sequence ID" value="ACN27178.1"/>
    <property type="molecule type" value="mRNA"/>
</dbReference>
<accession>C0P2G2</accession>
<feature type="compositionally biased region" description="Low complexity" evidence="1">
    <location>
        <begin position="109"/>
        <end position="121"/>
    </location>
</feature>
<protein>
    <submittedName>
        <fullName evidence="2">Uncharacterized protein</fullName>
    </submittedName>
</protein>
<sequence length="260" mass="27431">MANMAVSALEASLGRAYPRTARAVPVCAAAERTYRRSGRRARAHVRRESGAAIGRAVHRQGARGLRTGRACGMRAARGGGGGSLASSLRDTAIRGGSAQPLEPRRCRARGGSPARGARACSPAGASRSSIARRWWVGGDDQARGGVGACRHPMQPTQCPSPQGRPIPEPRATQRQRQRRRGLLLALADAHGAFLEALLDLRCGHGALWLCDTAGAQRHAESDLVRLVSSARAGVRLPQAAVPVAPASERGIALPVGHRWR</sequence>
<name>C0P2G2_MAIZE</name>
<evidence type="ECO:0000256" key="1">
    <source>
        <dbReference type="SAM" id="MobiDB-lite"/>
    </source>
</evidence>
<dbReference type="AlphaFoldDB" id="C0P2G2"/>
<organism evidence="2">
    <name type="scientific">Zea mays</name>
    <name type="common">Maize</name>
    <dbReference type="NCBI Taxonomy" id="4577"/>
    <lineage>
        <taxon>Eukaryota</taxon>
        <taxon>Viridiplantae</taxon>
        <taxon>Streptophyta</taxon>
        <taxon>Embryophyta</taxon>
        <taxon>Tracheophyta</taxon>
        <taxon>Spermatophyta</taxon>
        <taxon>Magnoliopsida</taxon>
        <taxon>Liliopsida</taxon>
        <taxon>Poales</taxon>
        <taxon>Poaceae</taxon>
        <taxon>PACMAD clade</taxon>
        <taxon>Panicoideae</taxon>
        <taxon>Andropogonodae</taxon>
        <taxon>Andropogoneae</taxon>
        <taxon>Tripsacinae</taxon>
        <taxon>Zea</taxon>
    </lineage>
</organism>
<proteinExistence type="evidence at transcript level"/>